<name>A0A0F5Q5A3_9HYPH</name>
<dbReference type="SUPFAM" id="SSF161098">
    <property type="entry name" value="MetI-like"/>
    <property type="match status" value="1"/>
</dbReference>
<dbReference type="PROSITE" id="PS50928">
    <property type="entry name" value="ABC_TM1"/>
    <property type="match status" value="1"/>
</dbReference>
<comment type="subcellular location">
    <subcellularLocation>
        <location evidence="1 7">Cell membrane</location>
        <topology evidence="1 7">Multi-pass membrane protein</topology>
    </subcellularLocation>
</comment>
<dbReference type="GO" id="GO:0055085">
    <property type="term" value="P:transmembrane transport"/>
    <property type="evidence" value="ECO:0007669"/>
    <property type="project" value="InterPro"/>
</dbReference>
<dbReference type="Pfam" id="PF00528">
    <property type="entry name" value="BPD_transp_1"/>
    <property type="match status" value="1"/>
</dbReference>
<feature type="transmembrane region" description="Helical" evidence="7">
    <location>
        <begin position="173"/>
        <end position="191"/>
    </location>
</feature>
<reference evidence="9 10" key="1">
    <citation type="submission" date="2015-03" db="EMBL/GenBank/DDBJ databases">
        <authorList>
            <person name="Lepp D."/>
            <person name="Hassan Y.I."/>
            <person name="Li X.-Z."/>
            <person name="Zhou T."/>
        </authorList>
    </citation>
    <scope>NUCLEOTIDE SEQUENCE [LARGE SCALE GENOMIC DNA]</scope>
    <source>
        <strain evidence="9 10">E84</strain>
    </source>
</reference>
<evidence type="ECO:0000256" key="4">
    <source>
        <dbReference type="ARBA" id="ARBA00022692"/>
    </source>
</evidence>
<keyword evidence="3" id="KW-1003">Cell membrane</keyword>
<keyword evidence="4 7" id="KW-0812">Transmembrane</keyword>
<comment type="caution">
    <text evidence="9">The sequence shown here is derived from an EMBL/GenBank/DDBJ whole genome shotgun (WGS) entry which is preliminary data.</text>
</comment>
<dbReference type="InterPro" id="IPR000515">
    <property type="entry name" value="MetI-like"/>
</dbReference>
<dbReference type="EMBL" id="LANJ01000046">
    <property type="protein sequence ID" value="KKC35249.1"/>
    <property type="molecule type" value="Genomic_DNA"/>
</dbReference>
<dbReference type="OrthoDB" id="9805855at2"/>
<feature type="transmembrane region" description="Helical" evidence="7">
    <location>
        <begin position="9"/>
        <end position="30"/>
    </location>
</feature>
<feature type="domain" description="ABC transmembrane type-1" evidence="8">
    <location>
        <begin position="95"/>
        <end position="292"/>
    </location>
</feature>
<evidence type="ECO:0000256" key="5">
    <source>
        <dbReference type="ARBA" id="ARBA00022989"/>
    </source>
</evidence>
<dbReference type="InterPro" id="IPR035906">
    <property type="entry name" value="MetI-like_sf"/>
</dbReference>
<feature type="transmembrane region" description="Helical" evidence="7">
    <location>
        <begin position="234"/>
        <end position="255"/>
    </location>
</feature>
<gene>
    <name evidence="9" type="ORF">WH87_16745</name>
</gene>
<feature type="transmembrane region" description="Helical" evidence="7">
    <location>
        <begin position="99"/>
        <end position="122"/>
    </location>
</feature>
<keyword evidence="6 7" id="KW-0472">Membrane</keyword>
<evidence type="ECO:0000256" key="6">
    <source>
        <dbReference type="ARBA" id="ARBA00023136"/>
    </source>
</evidence>
<keyword evidence="5 7" id="KW-1133">Transmembrane helix</keyword>
<dbReference type="AlphaFoldDB" id="A0A0F5Q5A3"/>
<dbReference type="Pfam" id="PF19300">
    <property type="entry name" value="BPD_transp_1_N"/>
    <property type="match status" value="1"/>
</dbReference>
<accession>A0A0F5Q5A3</accession>
<evidence type="ECO:0000313" key="9">
    <source>
        <dbReference type="EMBL" id="KKC35249.1"/>
    </source>
</evidence>
<dbReference type="InterPro" id="IPR045621">
    <property type="entry name" value="BPD_transp_1_N"/>
</dbReference>
<feature type="transmembrane region" description="Helical" evidence="7">
    <location>
        <begin position="134"/>
        <end position="161"/>
    </location>
</feature>
<organism evidence="9 10">
    <name type="scientific">Devosia epidermidihirudinis</name>
    <dbReference type="NCBI Taxonomy" id="1293439"/>
    <lineage>
        <taxon>Bacteria</taxon>
        <taxon>Pseudomonadati</taxon>
        <taxon>Pseudomonadota</taxon>
        <taxon>Alphaproteobacteria</taxon>
        <taxon>Hyphomicrobiales</taxon>
        <taxon>Devosiaceae</taxon>
        <taxon>Devosia</taxon>
    </lineage>
</organism>
<evidence type="ECO:0000259" key="8">
    <source>
        <dbReference type="PROSITE" id="PS50928"/>
    </source>
</evidence>
<dbReference type="PANTHER" id="PTHR30465">
    <property type="entry name" value="INNER MEMBRANE ABC TRANSPORTER"/>
    <property type="match status" value="1"/>
</dbReference>
<dbReference type="PANTHER" id="PTHR30465:SF74">
    <property type="entry name" value="OLIGOPEPTIDE TRANSPORT SYSTEM PERMEASE PROTEIN OPPB"/>
    <property type="match status" value="1"/>
</dbReference>
<dbReference type="PATRIC" id="fig|1293439.3.peg.3416"/>
<evidence type="ECO:0000256" key="2">
    <source>
        <dbReference type="ARBA" id="ARBA00022448"/>
    </source>
</evidence>
<keyword evidence="10" id="KW-1185">Reference proteome</keyword>
<keyword evidence="2 7" id="KW-0813">Transport</keyword>
<proteinExistence type="inferred from homology"/>
<comment type="similarity">
    <text evidence="7">Belongs to the binding-protein-dependent transport system permease family.</text>
</comment>
<evidence type="ECO:0000256" key="1">
    <source>
        <dbReference type="ARBA" id="ARBA00004651"/>
    </source>
</evidence>
<dbReference type="GO" id="GO:0005886">
    <property type="term" value="C:plasma membrane"/>
    <property type="evidence" value="ECO:0007669"/>
    <property type="project" value="UniProtKB-SubCell"/>
</dbReference>
<evidence type="ECO:0000256" key="7">
    <source>
        <dbReference type="RuleBase" id="RU363032"/>
    </source>
</evidence>
<feature type="transmembrane region" description="Helical" evidence="7">
    <location>
        <begin position="275"/>
        <end position="299"/>
    </location>
</feature>
<evidence type="ECO:0000256" key="3">
    <source>
        <dbReference type="ARBA" id="ARBA00022475"/>
    </source>
</evidence>
<protein>
    <submittedName>
        <fullName evidence="9">ABC transporter permease</fullName>
    </submittedName>
</protein>
<dbReference type="Gene3D" id="1.10.3720.10">
    <property type="entry name" value="MetI-like"/>
    <property type="match status" value="1"/>
</dbReference>
<dbReference type="CDD" id="cd06261">
    <property type="entry name" value="TM_PBP2"/>
    <property type="match status" value="1"/>
</dbReference>
<evidence type="ECO:0000313" key="10">
    <source>
        <dbReference type="Proteomes" id="UP000033411"/>
    </source>
</evidence>
<dbReference type="Proteomes" id="UP000033411">
    <property type="component" value="Unassembled WGS sequence"/>
</dbReference>
<sequence>MILFIIKRLISIAATFFAVSIIIFLMMHAVPGGPFDGNDMPVSAAVREQLMAKLGLDQPLWVQYLNYMGGVLRLDFGVPYQSPGESVLSLLANAWPPSLILGGLGVLIGAPLGILLGMAAALNRNSWIDYLASAVATLGLTIPVFVTSMLLILVFAVWLNWLPASGWGKPERWILPIVAYAAIPLATYARYTRSAFLDNINKPFVTTLRAKGLSERRIIFQHVLKNSAIPMVTVFLPMFIGTATGSIFVESMFRVPGLGSYFVSSIQNRDYPLEMALVLMVTVAICLAYLISDIVYALINPRIRFGGNKQ</sequence>
<dbReference type="RefSeq" id="WP_046138991.1">
    <property type="nucleotide sequence ID" value="NZ_LANJ01000046.1"/>
</dbReference>
<dbReference type="STRING" id="1293439.WH87_16745"/>